<evidence type="ECO:0000259" key="6">
    <source>
        <dbReference type="PROSITE" id="PS50995"/>
    </source>
</evidence>
<evidence type="ECO:0000256" key="2">
    <source>
        <dbReference type="ARBA" id="ARBA00022490"/>
    </source>
</evidence>
<proteinExistence type="predicted"/>
<reference evidence="7 8" key="1">
    <citation type="submission" date="2019-03" db="EMBL/GenBank/DDBJ databases">
        <title>Genomics of glacier-inhabiting Cryobacterium strains.</title>
        <authorList>
            <person name="Liu Q."/>
            <person name="Xin Y.-H."/>
        </authorList>
    </citation>
    <scope>NUCLEOTIDE SEQUENCE [LARGE SCALE GENOMIC DNA]</scope>
    <source>
        <strain evidence="7 8">MDB1-5</strain>
    </source>
</reference>
<name>A0ABY2INQ7_9MICO</name>
<gene>
    <name evidence="7" type="ORF">E3O46_07500</name>
</gene>
<evidence type="ECO:0000313" key="7">
    <source>
        <dbReference type="EMBL" id="TFC21153.1"/>
    </source>
</evidence>
<dbReference type="InterPro" id="IPR036390">
    <property type="entry name" value="WH_DNA-bd_sf"/>
</dbReference>
<dbReference type="InterPro" id="IPR055166">
    <property type="entry name" value="Transc_reg_Sar_Rot_HTH"/>
</dbReference>
<dbReference type="SMART" id="SM00347">
    <property type="entry name" value="HTH_MARR"/>
    <property type="match status" value="1"/>
</dbReference>
<dbReference type="EMBL" id="SOFS01000017">
    <property type="protein sequence ID" value="TFC21153.1"/>
    <property type="molecule type" value="Genomic_DNA"/>
</dbReference>
<evidence type="ECO:0000313" key="8">
    <source>
        <dbReference type="Proteomes" id="UP000297604"/>
    </source>
</evidence>
<dbReference type="InterPro" id="IPR039422">
    <property type="entry name" value="MarR/SlyA-like"/>
</dbReference>
<organism evidence="7 8">
    <name type="scientific">Cryobacterium glucosi</name>
    <dbReference type="NCBI Taxonomy" id="1259175"/>
    <lineage>
        <taxon>Bacteria</taxon>
        <taxon>Bacillati</taxon>
        <taxon>Actinomycetota</taxon>
        <taxon>Actinomycetes</taxon>
        <taxon>Micrococcales</taxon>
        <taxon>Microbacteriaceae</taxon>
        <taxon>Cryobacterium</taxon>
    </lineage>
</organism>
<dbReference type="SUPFAM" id="SSF46785">
    <property type="entry name" value="Winged helix' DNA-binding domain"/>
    <property type="match status" value="1"/>
</dbReference>
<dbReference type="Proteomes" id="UP000297604">
    <property type="component" value="Unassembled WGS sequence"/>
</dbReference>
<evidence type="ECO:0000256" key="4">
    <source>
        <dbReference type="ARBA" id="ARBA00023125"/>
    </source>
</evidence>
<dbReference type="InterPro" id="IPR036388">
    <property type="entry name" value="WH-like_DNA-bd_sf"/>
</dbReference>
<evidence type="ECO:0000256" key="5">
    <source>
        <dbReference type="ARBA" id="ARBA00023163"/>
    </source>
</evidence>
<keyword evidence="8" id="KW-1185">Reference proteome</keyword>
<evidence type="ECO:0000256" key="1">
    <source>
        <dbReference type="ARBA" id="ARBA00004496"/>
    </source>
</evidence>
<accession>A0ABY2INQ7</accession>
<dbReference type="InterPro" id="IPR000835">
    <property type="entry name" value="HTH_MarR-typ"/>
</dbReference>
<comment type="subcellular location">
    <subcellularLocation>
        <location evidence="1">Cytoplasm</location>
    </subcellularLocation>
</comment>
<protein>
    <submittedName>
        <fullName evidence="7">MarR family transcriptional regulator</fullName>
    </submittedName>
</protein>
<dbReference type="Gene3D" id="1.10.10.10">
    <property type="entry name" value="Winged helix-like DNA-binding domain superfamily/Winged helix DNA-binding domain"/>
    <property type="match status" value="1"/>
</dbReference>
<keyword evidence="3" id="KW-0805">Transcription regulation</keyword>
<keyword evidence="4" id="KW-0238">DNA-binding</keyword>
<feature type="domain" description="HTH marR-type" evidence="6">
    <location>
        <begin position="6"/>
        <end position="134"/>
    </location>
</feature>
<dbReference type="Pfam" id="PF22381">
    <property type="entry name" value="Staph_reg_Sar_Rot"/>
    <property type="match status" value="1"/>
</dbReference>
<dbReference type="PROSITE" id="PS50995">
    <property type="entry name" value="HTH_MARR_2"/>
    <property type="match status" value="1"/>
</dbReference>
<dbReference type="PANTHER" id="PTHR33164:SF5">
    <property type="entry name" value="ORGANIC HYDROPEROXIDE RESISTANCE TRANSCRIPTIONAL REGULATOR"/>
    <property type="match status" value="1"/>
</dbReference>
<keyword evidence="2" id="KW-0963">Cytoplasm</keyword>
<comment type="caution">
    <text evidence="7">The sequence shown here is derived from an EMBL/GenBank/DDBJ whole genome shotgun (WGS) entry which is preliminary data.</text>
</comment>
<evidence type="ECO:0000256" key="3">
    <source>
        <dbReference type="ARBA" id="ARBA00023015"/>
    </source>
</evidence>
<dbReference type="PANTHER" id="PTHR33164">
    <property type="entry name" value="TRANSCRIPTIONAL REGULATOR, MARR FAMILY"/>
    <property type="match status" value="1"/>
</dbReference>
<dbReference type="RefSeq" id="WP_134446329.1">
    <property type="nucleotide sequence ID" value="NZ_SOFS01000017.1"/>
</dbReference>
<keyword evidence="5" id="KW-0804">Transcription</keyword>
<sequence>MTSPLSEMPCFALYAASRAVTQAYRAVLADEDLTYPQFLVLVVLASEGESSVSALASAMFLDSGTLSPLLQRLEARQILTRERRKGDERTVIVALTPEGRLLHDRVTSVVRCLDPAYGITTVEELRDLLGSLHGITSGMSALTDTLRSSSRSELTR</sequence>